<sequence length="505" mass="55803">MGRKGNRSRIYIFAGLKGSGQMSRFCFACSRPKQPESVPGHRFRLFPRGGRIKVLVFLLLFLPLVLSGCWDHREVEELGIVLLTAVDAAPEGKIRVVVQTLVPAAVAGGGGGGGMSGVGGGGGGGGGGRKRYHNLATEARTVFEAIRRLSMESPRELFFAHNQVIIISEKLARERGVAEVMDFFERNRQFRRDTWILVARGDPRDIMEVPVHLEVTPAQDIVGIINNQELSARFAPTHLGEFVEMLENSGVEPYTAILEVVPNAAFSRMSLHPGGAGPAPFHNIKLTGTAVFRRDRLVGWLNEREARGLLWVRGEVRGGPVTFSLPGSRGEQKLAVEILRAGRGGVKLEPFLASGQPGMRVEINTRVNITESENLEIDLRNPQVISRLEKQLAGVIKQEVMACVTRLQEEYRADVLGFGEAVHRKYPRVWRQVEREWEDVFATMPVTVEVKVVIRRMGLINRPLQPSGMQEVGLINISRRVMYDGGCFAQPGLYHHYRPAGSAPG</sequence>
<dbReference type="AlphaFoldDB" id="A0A494WVZ6"/>
<evidence type="ECO:0000313" key="10">
    <source>
        <dbReference type="EMBL" id="RKO67688.1"/>
    </source>
</evidence>
<evidence type="ECO:0000256" key="7">
    <source>
        <dbReference type="ARBA" id="ARBA00023288"/>
    </source>
</evidence>
<comment type="caution">
    <text evidence="10">The sequence shown here is derived from an EMBL/GenBank/DDBJ whole genome shotgun (WGS) entry which is preliminary data.</text>
</comment>
<proteinExistence type="inferred from homology"/>
<comment type="similarity">
    <text evidence="2">Belongs to the GerABKC lipoprotein family.</text>
</comment>
<evidence type="ECO:0000256" key="4">
    <source>
        <dbReference type="ARBA" id="ARBA00022729"/>
    </source>
</evidence>
<evidence type="ECO:0000256" key="5">
    <source>
        <dbReference type="ARBA" id="ARBA00023136"/>
    </source>
</evidence>
<dbReference type="InterPro" id="IPR008844">
    <property type="entry name" value="Spore_GerAC-like"/>
</dbReference>
<dbReference type="Pfam" id="PF05504">
    <property type="entry name" value="Spore_GerAC"/>
    <property type="match status" value="1"/>
</dbReference>
<dbReference type="InterPro" id="IPR057336">
    <property type="entry name" value="GerAC_N"/>
</dbReference>
<dbReference type="InterPro" id="IPR038501">
    <property type="entry name" value="Spore_GerAC_C_sf"/>
</dbReference>
<evidence type="ECO:0000259" key="8">
    <source>
        <dbReference type="Pfam" id="PF05504"/>
    </source>
</evidence>
<dbReference type="OrthoDB" id="9816067at2"/>
<gene>
    <name evidence="10" type="ORF">D7024_12490</name>
</gene>
<comment type="subcellular location">
    <subcellularLocation>
        <location evidence="1">Membrane</location>
        <topology evidence="1">Lipid-anchor</topology>
    </subcellularLocation>
</comment>
<keyword evidence="7" id="KW-0449">Lipoprotein</keyword>
<reference evidence="10 11" key="1">
    <citation type="submission" date="2018-10" db="EMBL/GenBank/DDBJ databases">
        <authorList>
            <person name="Grouzdev D.S."/>
            <person name="Krutkina M.S."/>
            <person name="Tourova T.P."/>
            <person name="Nazina T.N."/>
        </authorList>
    </citation>
    <scope>NUCLEOTIDE SEQUENCE [LARGE SCALE GENOMIC DNA]</scope>
    <source>
        <strain evidence="10 11">435</strain>
    </source>
</reference>
<protein>
    <submittedName>
        <fullName evidence="10">Ger(X)C family spore germination protein</fullName>
    </submittedName>
</protein>
<feature type="domain" description="Spore germination GerAC-like C-terminal" evidence="8">
    <location>
        <begin position="287"/>
        <end position="458"/>
    </location>
</feature>
<keyword evidence="11" id="KW-1185">Reference proteome</keyword>
<keyword evidence="3" id="KW-0309">Germination</keyword>
<accession>A0A494WVZ6</accession>
<evidence type="ECO:0000256" key="2">
    <source>
        <dbReference type="ARBA" id="ARBA00007886"/>
    </source>
</evidence>
<organism evidence="10 11">
    <name type="scientific">Desulfofundulus salinus</name>
    <dbReference type="NCBI Taxonomy" id="2419843"/>
    <lineage>
        <taxon>Bacteria</taxon>
        <taxon>Bacillati</taxon>
        <taxon>Bacillota</taxon>
        <taxon>Clostridia</taxon>
        <taxon>Eubacteriales</taxon>
        <taxon>Peptococcaceae</taxon>
        <taxon>Desulfofundulus</taxon>
    </lineage>
</organism>
<dbReference type="PANTHER" id="PTHR35789:SF1">
    <property type="entry name" value="SPORE GERMINATION PROTEIN B3"/>
    <property type="match status" value="1"/>
</dbReference>
<dbReference type="Gene3D" id="3.30.300.210">
    <property type="entry name" value="Nutrient germinant receptor protein C, domain 3"/>
    <property type="match status" value="1"/>
</dbReference>
<dbReference type="Pfam" id="PF25198">
    <property type="entry name" value="Spore_GerAC_N"/>
    <property type="match status" value="1"/>
</dbReference>
<evidence type="ECO:0000256" key="3">
    <source>
        <dbReference type="ARBA" id="ARBA00022544"/>
    </source>
</evidence>
<dbReference type="EMBL" id="RBWE01000001">
    <property type="protein sequence ID" value="RKO67688.1"/>
    <property type="molecule type" value="Genomic_DNA"/>
</dbReference>
<feature type="domain" description="Spore germination protein N-terminal" evidence="9">
    <location>
        <begin position="71"/>
        <end position="259"/>
    </location>
</feature>
<evidence type="ECO:0000256" key="6">
    <source>
        <dbReference type="ARBA" id="ARBA00023139"/>
    </source>
</evidence>
<keyword evidence="5" id="KW-0472">Membrane</keyword>
<dbReference type="PANTHER" id="PTHR35789">
    <property type="entry name" value="SPORE GERMINATION PROTEIN B3"/>
    <property type="match status" value="1"/>
</dbReference>
<dbReference type="Proteomes" id="UP000271256">
    <property type="component" value="Unassembled WGS sequence"/>
</dbReference>
<keyword evidence="6" id="KW-0564">Palmitate</keyword>
<dbReference type="InterPro" id="IPR046953">
    <property type="entry name" value="Spore_GerAC-like_C"/>
</dbReference>
<evidence type="ECO:0000313" key="11">
    <source>
        <dbReference type="Proteomes" id="UP000271256"/>
    </source>
</evidence>
<dbReference type="GO" id="GO:0016020">
    <property type="term" value="C:membrane"/>
    <property type="evidence" value="ECO:0007669"/>
    <property type="project" value="UniProtKB-SubCell"/>
</dbReference>
<name>A0A494WVZ6_9FIRM</name>
<evidence type="ECO:0000256" key="1">
    <source>
        <dbReference type="ARBA" id="ARBA00004635"/>
    </source>
</evidence>
<dbReference type="GO" id="GO:0009847">
    <property type="term" value="P:spore germination"/>
    <property type="evidence" value="ECO:0007669"/>
    <property type="project" value="InterPro"/>
</dbReference>
<dbReference type="NCBIfam" id="TIGR02887">
    <property type="entry name" value="spore_ger_x_C"/>
    <property type="match status" value="1"/>
</dbReference>
<keyword evidence="4" id="KW-0732">Signal</keyword>
<evidence type="ECO:0000259" key="9">
    <source>
        <dbReference type="Pfam" id="PF25198"/>
    </source>
</evidence>